<name>A0A1S1P209_METEX</name>
<proteinExistence type="predicted"/>
<feature type="region of interest" description="Disordered" evidence="1">
    <location>
        <begin position="61"/>
        <end position="82"/>
    </location>
</feature>
<protein>
    <submittedName>
        <fullName evidence="2">Uncharacterized protein</fullName>
    </submittedName>
</protein>
<evidence type="ECO:0000313" key="3">
    <source>
        <dbReference type="Proteomes" id="UP000180215"/>
    </source>
</evidence>
<evidence type="ECO:0000256" key="1">
    <source>
        <dbReference type="SAM" id="MobiDB-lite"/>
    </source>
</evidence>
<gene>
    <name evidence="2" type="ORF">BK022_08505</name>
</gene>
<dbReference type="EMBL" id="MNAO01000071">
    <property type="protein sequence ID" value="OHV16993.1"/>
    <property type="molecule type" value="Genomic_DNA"/>
</dbReference>
<comment type="caution">
    <text evidence="2">The sequence shown here is derived from an EMBL/GenBank/DDBJ whole genome shotgun (WGS) entry which is preliminary data.</text>
</comment>
<dbReference type="Proteomes" id="UP000180215">
    <property type="component" value="Unassembled WGS sequence"/>
</dbReference>
<accession>A0A1S1P209</accession>
<reference evidence="2 3" key="1">
    <citation type="submission" date="2016-10" db="EMBL/GenBank/DDBJ databases">
        <title>Draft genome sequence of Methylobacterium extorquens CP3, a seed endophyte of Crotalaria pumila with plant growth-promoting and metal tolerance properties.</title>
        <authorList>
            <person name="Sanchez-Lopez A.S."/>
            <person name="Van Hamme J.D."/>
            <person name="Thijs S."/>
            <person name="Mcammond B.M."/>
            <person name="Stevens V."/>
            <person name="Gonzalez-Chavez M.D.C."/>
            <person name="Vangronsveld J."/>
        </authorList>
    </citation>
    <scope>NUCLEOTIDE SEQUENCE [LARGE SCALE GENOMIC DNA]</scope>
    <source>
        <strain evidence="2 3">CP3</strain>
    </source>
</reference>
<dbReference type="AlphaFoldDB" id="A0A1S1P209"/>
<evidence type="ECO:0000313" key="2">
    <source>
        <dbReference type="EMBL" id="OHV16993.1"/>
    </source>
</evidence>
<sequence>MTRRLNDAELLDALDDLIIEDILAMSPEELRAEIVAEGEDPDAVAANARASLDRAIRETKAAREAETKPAGSDLPACASFYS</sequence>
<organism evidence="2 3">
    <name type="scientific">Methylorubrum extorquens</name>
    <name type="common">Methylobacterium dichloromethanicum</name>
    <name type="synonym">Methylobacterium extorquens</name>
    <dbReference type="NCBI Taxonomy" id="408"/>
    <lineage>
        <taxon>Bacteria</taxon>
        <taxon>Pseudomonadati</taxon>
        <taxon>Pseudomonadota</taxon>
        <taxon>Alphaproteobacteria</taxon>
        <taxon>Hyphomicrobiales</taxon>
        <taxon>Methylobacteriaceae</taxon>
        <taxon>Methylorubrum</taxon>
    </lineage>
</organism>